<dbReference type="Proteomes" id="UP000076276">
    <property type="component" value="Unassembled WGS sequence"/>
</dbReference>
<reference evidence="2 3" key="1">
    <citation type="submission" date="2016-03" db="EMBL/GenBank/DDBJ databases">
        <title>Acinetobacter genomospecies 28 strain ANC 4149.</title>
        <authorList>
            <person name="Radolfova-Krizova L."/>
            <person name="Nemec A."/>
        </authorList>
    </citation>
    <scope>NUCLEOTIDE SEQUENCE [LARGE SCALE GENOMIC DNA]</scope>
    <source>
        <strain evidence="2 3">ANC 4149</strain>
    </source>
</reference>
<keyword evidence="3" id="KW-1185">Reference proteome</keyword>
<dbReference type="RefSeq" id="WP_067668935.1">
    <property type="nucleotide sequence ID" value="NZ_CBCSIK010000002.1"/>
</dbReference>
<sequence>MLYKFNTSQFIKILFTGMILSSTTAFADETRCKKDYDNVISKEMTQMSTALNSENYQYIADKSDSSIIELAGGQENYNAMLVLAADSLKKGNIHVEKVDIQPPQNSYIFGKKEFCIIPKQLTILMNGKAMTGEKSFTLAVRPLESQEWKYIDGTGFKKNPDLLYTLFPEIPHDKHIIPE</sequence>
<organism evidence="2 3">
    <name type="scientific">Acinetobacter pragensis</name>
    <dbReference type="NCBI Taxonomy" id="1806892"/>
    <lineage>
        <taxon>Bacteria</taxon>
        <taxon>Pseudomonadati</taxon>
        <taxon>Pseudomonadota</taxon>
        <taxon>Gammaproteobacteria</taxon>
        <taxon>Moraxellales</taxon>
        <taxon>Moraxellaceae</taxon>
        <taxon>Acinetobacter</taxon>
    </lineage>
</organism>
<feature type="chain" id="PRO_5007592156" evidence="1">
    <location>
        <begin position="28"/>
        <end position="179"/>
    </location>
</feature>
<keyword evidence="1" id="KW-0732">Signal</keyword>
<feature type="signal peptide" evidence="1">
    <location>
        <begin position="1"/>
        <end position="27"/>
    </location>
</feature>
<accession>A0A151Y1Y7</accession>
<dbReference type="OrthoDB" id="6049834at2"/>
<proteinExistence type="predicted"/>
<dbReference type="EMBL" id="LUAW01000020">
    <property type="protein sequence ID" value="KYQ72018.1"/>
    <property type="molecule type" value="Genomic_DNA"/>
</dbReference>
<gene>
    <name evidence="2" type="ORF">AZH43_12425</name>
</gene>
<comment type="caution">
    <text evidence="2">The sequence shown here is derived from an EMBL/GenBank/DDBJ whole genome shotgun (WGS) entry which is preliminary data.</text>
</comment>
<name>A0A151Y1Y7_9GAMM</name>
<dbReference type="AlphaFoldDB" id="A0A151Y1Y7"/>
<evidence type="ECO:0000313" key="2">
    <source>
        <dbReference type="EMBL" id="KYQ72018.1"/>
    </source>
</evidence>
<protein>
    <submittedName>
        <fullName evidence="2">Uncharacterized protein</fullName>
    </submittedName>
</protein>
<evidence type="ECO:0000313" key="3">
    <source>
        <dbReference type="Proteomes" id="UP000076276"/>
    </source>
</evidence>
<dbReference type="STRING" id="1806892.AZH43_12425"/>
<evidence type="ECO:0000256" key="1">
    <source>
        <dbReference type="SAM" id="SignalP"/>
    </source>
</evidence>